<dbReference type="InterPro" id="IPR029044">
    <property type="entry name" value="Nucleotide-diphossugar_trans"/>
</dbReference>
<dbReference type="SUPFAM" id="SSF53448">
    <property type="entry name" value="Nucleotide-diphospho-sugar transferases"/>
    <property type="match status" value="1"/>
</dbReference>
<dbReference type="GO" id="GO:0016740">
    <property type="term" value="F:transferase activity"/>
    <property type="evidence" value="ECO:0007669"/>
    <property type="project" value="UniProtKB-KW"/>
</dbReference>
<protein>
    <submittedName>
        <fullName evidence="1">Glycosyltransferase</fullName>
    </submittedName>
</protein>
<sequence>MEYIPEMIKHLEDQSLVPDCIYFNLPYRSIKEDKPYPKFKLPKTSLNVIVNRCEDHGPLTKILPTLDREKDPNTLILTLDDDVVYQDYVIEKLVKAIADTDKTVYSFSGWNYMDCPLIYPRKGTDMIPFYCWSGVENFVHGISGAIYRRSFFGDDFHNLEECWTCDDILLSKYLSLHGIMMVKINELWYKRQISNEICLFSVNSKELPYSKCVRSCDKEWPRKDNIDTVCYLNAETDK</sequence>
<organism evidence="1">
    <name type="scientific">Pithovirus LCPAC404</name>
    <dbReference type="NCBI Taxonomy" id="2506597"/>
    <lineage>
        <taxon>Viruses</taxon>
        <taxon>Pithoviruses</taxon>
    </lineage>
</organism>
<accession>A0A481ZCN3</accession>
<reference evidence="1" key="1">
    <citation type="journal article" date="2019" name="MBio">
        <title>Virus Genomes from Deep Sea Sediments Expand the Ocean Megavirome and Support Independent Origins of Viral Gigantism.</title>
        <authorList>
            <person name="Backstrom D."/>
            <person name="Yutin N."/>
            <person name="Jorgensen S.L."/>
            <person name="Dharamshi J."/>
            <person name="Homa F."/>
            <person name="Zaremba-Niedwiedzka K."/>
            <person name="Spang A."/>
            <person name="Wolf Y.I."/>
            <person name="Koonin E.V."/>
            <person name="Ettema T.J."/>
        </authorList>
    </citation>
    <scope>NUCLEOTIDE SEQUENCE</scope>
</reference>
<name>A0A481ZCN3_9VIRU</name>
<evidence type="ECO:0000313" key="1">
    <source>
        <dbReference type="EMBL" id="QBK93684.1"/>
    </source>
</evidence>
<proteinExistence type="predicted"/>
<gene>
    <name evidence="1" type="ORF">LCPAC404_03880</name>
</gene>
<keyword evidence="1" id="KW-0808">Transferase</keyword>
<dbReference type="EMBL" id="MK500603">
    <property type="protein sequence ID" value="QBK93684.1"/>
    <property type="molecule type" value="Genomic_DNA"/>
</dbReference>